<dbReference type="Proteomes" id="UP000469421">
    <property type="component" value="Unassembled WGS sequence"/>
</dbReference>
<comment type="caution">
    <text evidence="2">The sequence shown here is derived from an EMBL/GenBank/DDBJ whole genome shotgun (WGS) entry which is preliminary data.</text>
</comment>
<dbReference type="InterPro" id="IPR001279">
    <property type="entry name" value="Metallo-B-lactamas"/>
</dbReference>
<dbReference type="GO" id="GO:0016787">
    <property type="term" value="F:hydrolase activity"/>
    <property type="evidence" value="ECO:0007669"/>
    <property type="project" value="UniProtKB-KW"/>
</dbReference>
<keyword evidence="3" id="KW-1185">Reference proteome</keyword>
<keyword evidence="2" id="KW-0378">Hydrolase</keyword>
<dbReference type="Pfam" id="PF12706">
    <property type="entry name" value="Lactamase_B_2"/>
    <property type="match status" value="1"/>
</dbReference>
<dbReference type="Gene3D" id="3.60.15.10">
    <property type="entry name" value="Ribonuclease Z/Hydroxyacylglutathione hydrolase-like"/>
    <property type="match status" value="1"/>
</dbReference>
<evidence type="ECO:0000313" key="3">
    <source>
        <dbReference type="Proteomes" id="UP000469421"/>
    </source>
</evidence>
<dbReference type="EMBL" id="WIRE01000001">
    <property type="protein sequence ID" value="MQX52906.1"/>
    <property type="molecule type" value="Genomic_DNA"/>
</dbReference>
<sequence>MKAARWLLSALVVLAVLLAVLFHLSPSLEGWQQADTQNAPEEGDVTIVFLGTSTILISDGSTHLLTDGYFSRLSIPRLFMPMSPDEDRIKQALATAGIDKIDAIPVLHSHFDHVMDSGIVAQLTGAQVLGSASTAMAAAGSGIGEERITTVQTHHPYQFGDFTLTFVPASHVPLPGVIENWTGKGEITEPVTPPAWIGAWEEGQSYGLVVEHPKARILVQGSAGMQPGELERYQADYALVATASLGKQSKAYQDAYFNETVAAVGAHTIIPVHWDNFFTELAEDVPPLPWIMDNLDASFQALAGRHQGEFRVLKPFRTLVLTPPPAPAEDSAPSS</sequence>
<dbReference type="RefSeq" id="WP_153499918.1">
    <property type="nucleotide sequence ID" value="NZ_JBMZXE010000255.1"/>
</dbReference>
<protein>
    <submittedName>
        <fullName evidence="2">MBL fold metallo-hydrolase</fullName>
    </submittedName>
</protein>
<name>A0A6N7LU59_9GAMM</name>
<reference evidence="2 3" key="1">
    <citation type="submission" date="2019-10" db="EMBL/GenBank/DDBJ databases">
        <title>Alcanivorax sp.PA15-N-34 draft genome sequence.</title>
        <authorList>
            <person name="Liao X."/>
            <person name="Shao Z."/>
        </authorList>
    </citation>
    <scope>NUCLEOTIDE SEQUENCE [LARGE SCALE GENOMIC DNA]</scope>
    <source>
        <strain evidence="2 3">PA15-N-34</strain>
    </source>
</reference>
<gene>
    <name evidence="2" type="ORF">GFN93_06565</name>
</gene>
<proteinExistence type="predicted"/>
<organism evidence="2 3">
    <name type="scientific">Alcanivorax sediminis</name>
    <dbReference type="NCBI Taxonomy" id="2663008"/>
    <lineage>
        <taxon>Bacteria</taxon>
        <taxon>Pseudomonadati</taxon>
        <taxon>Pseudomonadota</taxon>
        <taxon>Gammaproteobacteria</taxon>
        <taxon>Oceanospirillales</taxon>
        <taxon>Alcanivoracaceae</taxon>
        <taxon>Alcanivorax</taxon>
    </lineage>
</organism>
<evidence type="ECO:0000313" key="2">
    <source>
        <dbReference type="EMBL" id="MQX52906.1"/>
    </source>
</evidence>
<feature type="domain" description="Metallo-beta-lactamase" evidence="1">
    <location>
        <begin position="94"/>
        <end position="274"/>
    </location>
</feature>
<dbReference type="AlphaFoldDB" id="A0A6N7LU59"/>
<dbReference type="SUPFAM" id="SSF56281">
    <property type="entry name" value="Metallo-hydrolase/oxidoreductase"/>
    <property type="match status" value="1"/>
</dbReference>
<dbReference type="InterPro" id="IPR036866">
    <property type="entry name" value="RibonucZ/Hydroxyglut_hydro"/>
</dbReference>
<dbReference type="InterPro" id="IPR050114">
    <property type="entry name" value="UPF0173_UPF0282_UlaG_hydrolase"/>
</dbReference>
<accession>A0A6N7LU59</accession>
<evidence type="ECO:0000259" key="1">
    <source>
        <dbReference type="Pfam" id="PF12706"/>
    </source>
</evidence>
<dbReference type="PANTHER" id="PTHR43546">
    <property type="entry name" value="UPF0173 METAL-DEPENDENT HYDROLASE MJ1163-RELATED"/>
    <property type="match status" value="1"/>
</dbReference>